<dbReference type="EMBL" id="UOFL01000252">
    <property type="protein sequence ID" value="VAW82704.1"/>
    <property type="molecule type" value="Genomic_DNA"/>
</dbReference>
<sequence>MSAEAAITIPTMASYNYMAALPEIILLSAACFILILDLFIPQKNRVLTYLLAQATLVGLAVYTVMNITPVAEPIKDAFGGAFVRDNMGDILKIFMYVTCVLVFVYSRDYLKDRKMFKGEYFVLGLFGVLGMMVMVSSASLLTLYIGLEIMSLTLYAMVAFKRDSGKASEAAMKYFVLGAIASGMLLYGISILYGVTGHIGIAEISQYIGAQKDLNGTQGIGLTMVFALVFILIGLAFKLGAVPFHMWMPDVYDGAPTCVTLYIGTITKIAAFAMVIRVLVDGLSGLMLEWQQILVVLAILSLAVGNIVAIAQTNIKRMLAYSTISHIGFLLLGILAGNNAGYASSMFYILTYALMSAAAFGLIIVMTREGHECDQIKDLSGLNERSPWFAFLILIVMFSLAGVPPTVGFFAKLQVLNSVIDVNLTWLAVVAVGFSIIGAYYYIRIVKVMYFDKPDAQAPAIKASFDTKVIVSANSLLVLGLGLFPGALIALCNVAFKV</sequence>
<dbReference type="InterPro" id="IPR001750">
    <property type="entry name" value="ND/Mrp_TM"/>
</dbReference>
<proteinExistence type="inferred from homology"/>
<feature type="transmembrane region" description="Helical" evidence="5">
    <location>
        <begin position="20"/>
        <end position="40"/>
    </location>
</feature>
<evidence type="ECO:0000256" key="3">
    <source>
        <dbReference type="ARBA" id="ARBA00022989"/>
    </source>
</evidence>
<evidence type="ECO:0000256" key="1">
    <source>
        <dbReference type="ARBA" id="ARBA00004141"/>
    </source>
</evidence>
<gene>
    <name evidence="7" type="ORF">MNBD_GAMMA12-2143</name>
</gene>
<dbReference type="HAMAP" id="MF_00445">
    <property type="entry name" value="NDH1_NuoN_1"/>
    <property type="match status" value="1"/>
</dbReference>
<feature type="transmembrane region" description="Helical" evidence="5">
    <location>
        <begin position="172"/>
        <end position="196"/>
    </location>
</feature>
<protein>
    <submittedName>
        <fullName evidence="7">NADH-ubiquinone oxidoreductase chain N</fullName>
        <ecNumber evidence="7">1.6.5.3</ecNumber>
    </submittedName>
</protein>
<dbReference type="EC" id="1.6.5.3" evidence="7"/>
<feature type="transmembrane region" description="Helical" evidence="5">
    <location>
        <begin position="423"/>
        <end position="443"/>
    </location>
</feature>
<dbReference type="AlphaFoldDB" id="A0A3B0ZMV4"/>
<dbReference type="PRINTS" id="PR01434">
    <property type="entry name" value="NADHDHGNASE5"/>
</dbReference>
<dbReference type="PANTHER" id="PTHR22773">
    <property type="entry name" value="NADH DEHYDROGENASE"/>
    <property type="match status" value="1"/>
</dbReference>
<feature type="transmembrane region" description="Helical" evidence="5">
    <location>
        <begin position="141"/>
        <end position="160"/>
    </location>
</feature>
<evidence type="ECO:0000256" key="5">
    <source>
        <dbReference type="SAM" id="Phobius"/>
    </source>
</evidence>
<keyword evidence="7" id="KW-0560">Oxidoreductase</keyword>
<evidence type="ECO:0000256" key="2">
    <source>
        <dbReference type="ARBA" id="ARBA00022692"/>
    </source>
</evidence>
<feature type="transmembrane region" description="Helical" evidence="5">
    <location>
        <begin position="216"/>
        <end position="237"/>
    </location>
</feature>
<feature type="transmembrane region" description="Helical" evidence="5">
    <location>
        <begin position="318"/>
        <end position="340"/>
    </location>
</feature>
<name>A0A3B0ZMV4_9ZZZZ</name>
<organism evidence="7">
    <name type="scientific">hydrothermal vent metagenome</name>
    <dbReference type="NCBI Taxonomy" id="652676"/>
    <lineage>
        <taxon>unclassified sequences</taxon>
        <taxon>metagenomes</taxon>
        <taxon>ecological metagenomes</taxon>
    </lineage>
</organism>
<dbReference type="InterPro" id="IPR010096">
    <property type="entry name" value="NADH-Q_OxRdtase_suN/2"/>
</dbReference>
<evidence type="ECO:0000256" key="4">
    <source>
        <dbReference type="ARBA" id="ARBA00023136"/>
    </source>
</evidence>
<keyword evidence="7" id="KW-0830">Ubiquinone</keyword>
<feature type="transmembrane region" description="Helical" evidence="5">
    <location>
        <begin position="47"/>
        <end position="67"/>
    </location>
</feature>
<dbReference type="GO" id="GO:0016491">
    <property type="term" value="F:oxidoreductase activity"/>
    <property type="evidence" value="ECO:0007669"/>
    <property type="project" value="UniProtKB-KW"/>
</dbReference>
<accession>A0A3B0ZMV4</accession>
<dbReference type="GO" id="GO:0008137">
    <property type="term" value="F:NADH dehydrogenase (ubiquinone) activity"/>
    <property type="evidence" value="ECO:0007669"/>
    <property type="project" value="InterPro"/>
</dbReference>
<feature type="domain" description="NADH:quinone oxidoreductase/Mrp antiporter transmembrane" evidence="6">
    <location>
        <begin position="137"/>
        <end position="437"/>
    </location>
</feature>
<reference evidence="7" key="1">
    <citation type="submission" date="2018-06" db="EMBL/GenBank/DDBJ databases">
        <authorList>
            <person name="Zhirakovskaya E."/>
        </authorList>
    </citation>
    <scope>NUCLEOTIDE SEQUENCE</scope>
</reference>
<feature type="transmembrane region" description="Helical" evidence="5">
    <location>
        <begin position="476"/>
        <end position="496"/>
    </location>
</feature>
<feature type="transmembrane region" description="Helical" evidence="5">
    <location>
        <begin position="292"/>
        <end position="311"/>
    </location>
</feature>
<dbReference type="GO" id="GO:0042773">
    <property type="term" value="P:ATP synthesis coupled electron transport"/>
    <property type="evidence" value="ECO:0007669"/>
    <property type="project" value="InterPro"/>
</dbReference>
<keyword evidence="3 5" id="KW-1133">Transmembrane helix</keyword>
<dbReference type="NCBIfam" id="TIGR01770">
    <property type="entry name" value="NDH_I_N"/>
    <property type="match status" value="1"/>
</dbReference>
<feature type="transmembrane region" description="Helical" evidence="5">
    <location>
        <begin position="87"/>
        <end position="106"/>
    </location>
</feature>
<comment type="subcellular location">
    <subcellularLocation>
        <location evidence="1">Membrane</location>
        <topology evidence="1">Multi-pass membrane protein</topology>
    </subcellularLocation>
</comment>
<feature type="transmembrane region" description="Helical" evidence="5">
    <location>
        <begin position="388"/>
        <end position="411"/>
    </location>
</feature>
<evidence type="ECO:0000259" key="6">
    <source>
        <dbReference type="Pfam" id="PF00361"/>
    </source>
</evidence>
<feature type="transmembrane region" description="Helical" evidence="5">
    <location>
        <begin position="118"/>
        <end position="135"/>
    </location>
</feature>
<feature type="transmembrane region" description="Helical" evidence="5">
    <location>
        <begin position="346"/>
        <end position="367"/>
    </location>
</feature>
<evidence type="ECO:0000313" key="7">
    <source>
        <dbReference type="EMBL" id="VAW82704.1"/>
    </source>
</evidence>
<dbReference type="NCBIfam" id="NF004442">
    <property type="entry name" value="PRK05777.1-5"/>
    <property type="match status" value="1"/>
</dbReference>
<dbReference type="Pfam" id="PF00361">
    <property type="entry name" value="Proton_antipo_M"/>
    <property type="match status" value="1"/>
</dbReference>
<keyword evidence="2 5" id="KW-0812">Transmembrane</keyword>
<dbReference type="GO" id="GO:0016020">
    <property type="term" value="C:membrane"/>
    <property type="evidence" value="ECO:0007669"/>
    <property type="project" value="UniProtKB-SubCell"/>
</dbReference>
<keyword evidence="4 5" id="KW-0472">Membrane</keyword>
<feature type="transmembrane region" description="Helical" evidence="5">
    <location>
        <begin position="258"/>
        <end position="280"/>
    </location>
</feature>